<sequence length="1956" mass="216079">MSGWKAIFRQLEDQAAAGTVGSAEEVAAQAVGLAGFAERVLKTPYAVTPMRGARRRVRVPGDDEEDDLDPQGSSNGGGVTDLVLQRLEDSVAHLRGELGIHPPESRYITLHGGVGALGDDFAQLYDDYKLLAQGLSATVAQVKDAKAEAATARMEAAALATELGQWRGAACTTAAVDGLRRELWEVNADRATLEDTVLAIANAVNGLIGQMGQSGGQPSEDVDARLAAHAAAVNGRLDSIRQEMKGGGITVGGVVFSGQEAAMDWARIHLPPNTYQCIGGMNYAMCLISEAVVHQEDMMKREEHGERVKRTFMQSAQVLSVHSSYPPVLDGAKAVKRDSGVDFLELKSYKQWKPVDGEGSSKKITEGVERSFDLIKNAIESTFGMKPQARVVLLDLVTEFKMLFHELFVMEVNLFYETTLNKVGGEHPSEASKTQCWALVTKLLKTISQATHKARRFATEAGTNGYFFYAALEELRVLKEFSRVKWRHHEEFGYNMLGFVFENSVSKAVLDARPNPILKVTGLEGQLQTIKASMDQIQTNLAQIRTHAGMPAMKPLAKKAKVAEIELAGLVDHHSEQQLARGFLPYRHRRGCCEVRGGSANLWYAAARALGFEIGTIRCPDQLLVRQVSSLCPGVKSLVPLPGRLRPPQHLPDIVFCDLGSVPLGPDSGEYWGAWLTPHLFFFDGTDDGVAAAVAPGPRVPPAPPQGWTSRLVCLSHADTGGSTSGRWGLAIWYPPGYPLVEPLTWTPRGGTPLLCCVNDRVAARPFLGTRRSGVAGKCVEWEAGFILDFGLFPASDLKAQVLLESSGSPSGYGLRSLSARELGDLWDVPILFMDSLTDQEVGDLMGAICRTPPSKLLHKGADLLLTNGFRGGLVGGLQDQGSLPGPRPRSDSNLGLAPAAKRLRAEECEPLEAEADEYEGRDEVIKGDSQKADDAAVPDHLWLRAFVLGYGAAGHAARHLRALGRAEGAVGFLEDPAPPRGWRGALPGLRLFALRYWHSRVTRGYVTWRRANVPLPAGKQLVQYRWESNAGRARPVYEWVATGRRRYQWEWKAARASMEGRATVDAGFDAIHRCADATWFEWPKGSALLFWNWGPEYQREVRDSQPHFMTGTFGIPFLRNQAKARDPLKHEPMRAKVVQVRQRGYIKPGKVVSGTHYFCIDKGTSDIRMVYNGTSCGLNAQLHAPHYGLLSVKHTLRALREGYFQCDLDVGEQFLNYKLHQLLRELSGVDVREVWSRDPDDKMWEDTRAGHWERWERNWMGLRDSPYRSLQWQTRLKLEVYGDRRALDNPFHWDKVVFNLPGSKGYRADLPWVMKIRWDGELAAEVFVYVDDGRPTGPTEFLAWQAGRAYGAGCTRRGVQDASRKRTSPSLTPGPWAGTVTHTDGGRVSGMVSQEKWDKTKRLIREMADMVEQDGLPLARLLQIRGFLMYVVRTYPWINPYMKGLHLTIDSWRPLRGADGFKLRGRELENALAWGLDGDMPCRRAEDEAGGEGGPSGPLMARRGSSDDEPPVEVKPVARFIDDLSYLTQLTQADTPPRQLYRAKHAAALFVIGDASGKAKGAVVVLQYGLDYKSGHWRGKSSNVREAENLTDRLERLAGELAINVAERLETLNESGALSYHEVFVLMDNSAFEGSYYKGHSTSKELSDIVFRLYKAQRTGGFILHVLHISGKRMKATGVDGLSRGDHTEGMMAGEDPMSFLPFHQGADTRSKGRVGKWVRSWWRTSDRGLGPEQGQDWGGLPLVEIDQNNMFELKNVKAARLWMLPPAAMEVAIELLWEDKLAHPQWPHVFVVPRFMTHMWRRDLGKNADILFTVPAGVPFWGGTQFEPLIVAIIFPLAHISGYTGPWGVKGTDMGTYYKRALGEGFKRPPKGSGPRKAPPGDSDLRATRGASGSPSLARGDPGQLHVVDGPLPGMFDDPEEGSRALLRELLASAGRLPPVQKCLVWPVLLRVSK</sequence>
<evidence type="ECO:0000313" key="2">
    <source>
        <dbReference type="EMBL" id="KAL3793193.1"/>
    </source>
</evidence>
<accession>A0ABD3PYD9</accession>
<name>A0ABD3PYD9_9STRA</name>
<proteinExistence type="predicted"/>
<gene>
    <name evidence="2" type="ORF">ACHAW5_009495</name>
</gene>
<feature type="region of interest" description="Disordered" evidence="1">
    <location>
        <begin position="52"/>
        <end position="79"/>
    </location>
</feature>
<reference evidence="2 3" key="1">
    <citation type="submission" date="2024-10" db="EMBL/GenBank/DDBJ databases">
        <title>Updated reference genomes for cyclostephanoid diatoms.</title>
        <authorList>
            <person name="Roberts W.R."/>
            <person name="Alverson A.J."/>
        </authorList>
    </citation>
    <scope>NUCLEOTIDE SEQUENCE [LARGE SCALE GENOMIC DNA]</scope>
    <source>
        <strain evidence="2 3">AJA276-08</strain>
    </source>
</reference>
<comment type="caution">
    <text evidence="2">The sequence shown here is derived from an EMBL/GenBank/DDBJ whole genome shotgun (WGS) entry which is preliminary data.</text>
</comment>
<feature type="compositionally biased region" description="Acidic residues" evidence="1">
    <location>
        <begin position="912"/>
        <end position="921"/>
    </location>
</feature>
<feature type="compositionally biased region" description="Basic and acidic residues" evidence="1">
    <location>
        <begin position="922"/>
        <end position="932"/>
    </location>
</feature>
<feature type="region of interest" description="Disordered" evidence="1">
    <location>
        <begin position="912"/>
        <end position="932"/>
    </location>
</feature>
<dbReference type="EMBL" id="JALLAZ020000522">
    <property type="protein sequence ID" value="KAL3793193.1"/>
    <property type="molecule type" value="Genomic_DNA"/>
</dbReference>
<evidence type="ECO:0000256" key="1">
    <source>
        <dbReference type="SAM" id="MobiDB-lite"/>
    </source>
</evidence>
<dbReference type="Proteomes" id="UP001530315">
    <property type="component" value="Unassembled WGS sequence"/>
</dbReference>
<feature type="region of interest" description="Disordered" evidence="1">
    <location>
        <begin position="1484"/>
        <end position="1513"/>
    </location>
</feature>
<protein>
    <submittedName>
        <fullName evidence="2">Uncharacterized protein</fullName>
    </submittedName>
</protein>
<organism evidence="2 3">
    <name type="scientific">Stephanodiscus triporus</name>
    <dbReference type="NCBI Taxonomy" id="2934178"/>
    <lineage>
        <taxon>Eukaryota</taxon>
        <taxon>Sar</taxon>
        <taxon>Stramenopiles</taxon>
        <taxon>Ochrophyta</taxon>
        <taxon>Bacillariophyta</taxon>
        <taxon>Coscinodiscophyceae</taxon>
        <taxon>Thalassiosirophycidae</taxon>
        <taxon>Stephanodiscales</taxon>
        <taxon>Stephanodiscaceae</taxon>
        <taxon>Stephanodiscus</taxon>
    </lineage>
</organism>
<feature type="region of interest" description="Disordered" evidence="1">
    <location>
        <begin position="1867"/>
        <end position="1916"/>
    </location>
</feature>
<evidence type="ECO:0000313" key="3">
    <source>
        <dbReference type="Proteomes" id="UP001530315"/>
    </source>
</evidence>
<keyword evidence="3" id="KW-1185">Reference proteome</keyword>
<feature type="region of interest" description="Disordered" evidence="1">
    <location>
        <begin position="1359"/>
        <end position="1386"/>
    </location>
</feature>